<name>A0AA95SJK1_9BURK</name>
<dbReference type="EMBL" id="CP116346">
    <property type="protein sequence ID" value="WIT10073.1"/>
    <property type="molecule type" value="Genomic_DNA"/>
</dbReference>
<dbReference type="RefSeq" id="WP_285231142.1">
    <property type="nucleotide sequence ID" value="NZ_CP116346.1"/>
</dbReference>
<dbReference type="AlphaFoldDB" id="A0AA95SJK1"/>
<reference evidence="1" key="1">
    <citation type="submission" date="2023-01" db="EMBL/GenBank/DDBJ databases">
        <title>Whole genome sequence of Paucibacter sp. S2-9 isolated from pond sediment.</title>
        <authorList>
            <person name="Jung J.Y."/>
        </authorList>
    </citation>
    <scope>NUCLEOTIDE SEQUENCE</scope>
    <source>
        <strain evidence="1">S2-9</strain>
    </source>
</reference>
<evidence type="ECO:0000313" key="2">
    <source>
        <dbReference type="Proteomes" id="UP001177769"/>
    </source>
</evidence>
<protein>
    <recommendedName>
        <fullName evidence="3">Ubiquinone biosynthesis protein UbiJ</fullName>
    </recommendedName>
</protein>
<gene>
    <name evidence="1" type="ORF">PFX98_14125</name>
</gene>
<evidence type="ECO:0000313" key="1">
    <source>
        <dbReference type="EMBL" id="WIT10073.1"/>
    </source>
</evidence>
<accession>A0AA95SJK1</accession>
<sequence>MLNDWSRLWAPAVQDRITLLLNHVISRESHAMARLQPQAGKSVLVHLRGWPGLLPAAPDLALQVTPAGLWERLDAAPADALRIEIDAANPAALAFGALTGAKPDVQIQGDAAFAAEMNWLMENLRWDLEDELAQLVGPAPAHQLARWGGAIAQAFGKFAKFADGARNAAMSGGRGPA</sequence>
<keyword evidence="2" id="KW-1185">Reference proteome</keyword>
<organism evidence="1 2">
    <name type="scientific">Paucibacter sediminis</name>
    <dbReference type="NCBI Taxonomy" id="3019553"/>
    <lineage>
        <taxon>Bacteria</taxon>
        <taxon>Pseudomonadati</taxon>
        <taxon>Pseudomonadota</taxon>
        <taxon>Betaproteobacteria</taxon>
        <taxon>Burkholderiales</taxon>
        <taxon>Sphaerotilaceae</taxon>
        <taxon>Roseateles</taxon>
    </lineage>
</organism>
<proteinExistence type="predicted"/>
<evidence type="ECO:0008006" key="3">
    <source>
        <dbReference type="Google" id="ProtNLM"/>
    </source>
</evidence>
<dbReference type="KEGG" id="pais:PFX98_14125"/>
<dbReference type="Proteomes" id="UP001177769">
    <property type="component" value="Chromosome"/>
</dbReference>